<keyword evidence="9 14" id="KW-0460">Magnesium</keyword>
<keyword evidence="10 14" id="KW-0520">NAD</keyword>
<dbReference type="SMART" id="SM00532">
    <property type="entry name" value="LIGANc"/>
    <property type="match status" value="1"/>
</dbReference>
<evidence type="ECO:0000256" key="1">
    <source>
        <dbReference type="ARBA" id="ARBA00004067"/>
    </source>
</evidence>
<dbReference type="InterPro" id="IPR001357">
    <property type="entry name" value="BRCT_dom"/>
</dbReference>
<dbReference type="SUPFAM" id="SSF56091">
    <property type="entry name" value="DNA ligase/mRNA capping enzyme, catalytic domain"/>
    <property type="match status" value="1"/>
</dbReference>
<keyword evidence="6 14" id="KW-0479">Metal-binding</keyword>
<dbReference type="InterPro" id="IPR036420">
    <property type="entry name" value="BRCT_dom_sf"/>
</dbReference>
<dbReference type="Pfam" id="PF00533">
    <property type="entry name" value="BRCT"/>
    <property type="match status" value="1"/>
</dbReference>
<dbReference type="Pfam" id="PF14520">
    <property type="entry name" value="HHH_5"/>
    <property type="match status" value="1"/>
</dbReference>
<sequence>MDKPQARARAAKLREEINRYRRAYHVEDVSLISDEASDSLKKELFALEEQYPDLVTPDSPTQRVGGEVAKQFKRVRHENPMLSFNDVFSEDELRAWWERLENYLKRDIKPEIYVEPKIDGFAIELIYEKGILVLASTRGNGTIGEDVTSNVKTVEAIPLNLEDAAKIKVPEKLIVRGEIFITKDEFERINVHQEKEGEKAYANPRNTAAGAIRQLDPKVAASRKLDSIAYALMTDLGQRSHADEHALLHKLGFKTDNKHHQLVHSLEEVFAYRNKWEKNREKLPYQIDGVVVVVNDKMLFGELGAIGKAPRGAIAYKFSPEEATTILQDIKVQVGRTGVLTPVAVLEPVEVGGVTIQHATLHNFDQIKRLGVKIGDTVIVSRAGDVIPQVTGVLERLRSGKERTFITPKRCPIDGSEVVVEGAIYRCANKDCGARLRETLTHFVSRQAFDIKGMGPKIIARFIDEGFILDFADIFKLQEAEISPLEGFGEKSAQKLLEEIGERKRIDLARFIYSLGILHIGEETAHVLSKEIKGEVRKPTDLLKTLGNVSESGLMQFPDIGPKVAKSVSDWLKNPNNREVLGKLDEVGIEIVKSDRPAGGALSGKTFVVTGSLESMSRDEAHSRIRALGGSPSGSMSRKTSFLVAGSDPGSKLKKAKELGVRVLTEKEFLDMVS</sequence>
<comment type="caution">
    <text evidence="14">Lacks conserved residue(s) required for the propagation of feature annotation.</text>
</comment>
<dbReference type="PIRSF" id="PIRSF001604">
    <property type="entry name" value="LigA"/>
    <property type="match status" value="1"/>
</dbReference>
<protein>
    <recommendedName>
        <fullName evidence="3 14">DNA ligase</fullName>
        <ecNumber evidence="2 14">6.5.1.2</ecNumber>
    </recommendedName>
    <alternativeName>
        <fullName evidence="14">Polydeoxyribonucleotide synthase [NAD(+)]</fullName>
    </alternativeName>
</protein>
<keyword evidence="11 14" id="KW-0234">DNA repair</keyword>
<feature type="binding site" evidence="14">
    <location>
        <position position="432"/>
    </location>
    <ligand>
        <name>Zn(2+)</name>
        <dbReference type="ChEBI" id="CHEBI:29105"/>
    </ligand>
</feature>
<dbReference type="GO" id="GO:0006260">
    <property type="term" value="P:DNA replication"/>
    <property type="evidence" value="ECO:0007669"/>
    <property type="project" value="UniProtKB-KW"/>
</dbReference>
<comment type="function">
    <text evidence="1 14">DNA ligase that catalyzes the formation of phosphodiester linkages between 5'-phosphoryl and 3'-hydroxyl groups in double-stranded DNA using NAD as a coenzyme and as the energy source for the reaction. It is essential for DNA replication and repair of damaged DNA.</text>
</comment>
<reference evidence="16 17" key="1">
    <citation type="journal article" date="2015" name="Nature">
        <title>rRNA introns, odd ribosomes, and small enigmatic genomes across a large radiation of phyla.</title>
        <authorList>
            <person name="Brown C.T."/>
            <person name="Hug L.A."/>
            <person name="Thomas B.C."/>
            <person name="Sharon I."/>
            <person name="Castelle C.J."/>
            <person name="Singh A."/>
            <person name="Wilkins M.J."/>
            <person name="Williams K.H."/>
            <person name="Banfield J.F."/>
        </authorList>
    </citation>
    <scope>NUCLEOTIDE SEQUENCE [LARGE SCALE GENOMIC DNA]</scope>
</reference>
<dbReference type="InterPro" id="IPR003583">
    <property type="entry name" value="Hlx-hairpin-Hlx_DNA-bd_motif"/>
</dbReference>
<dbReference type="NCBIfam" id="NF005932">
    <property type="entry name" value="PRK07956.1"/>
    <property type="match status" value="1"/>
</dbReference>
<name>A0A0G1RK18_9BACT</name>
<dbReference type="SUPFAM" id="SSF50249">
    <property type="entry name" value="Nucleic acid-binding proteins"/>
    <property type="match status" value="1"/>
</dbReference>
<dbReference type="Gene3D" id="3.40.50.10190">
    <property type="entry name" value="BRCT domain"/>
    <property type="match status" value="1"/>
</dbReference>
<dbReference type="Gene3D" id="1.10.150.20">
    <property type="entry name" value="5' to 3' exonuclease, C-terminal subdomain"/>
    <property type="match status" value="2"/>
</dbReference>
<dbReference type="InterPro" id="IPR033136">
    <property type="entry name" value="DNA_ligase_CS"/>
</dbReference>
<dbReference type="InterPro" id="IPR013840">
    <property type="entry name" value="DNAligase_N"/>
</dbReference>
<evidence type="ECO:0000256" key="8">
    <source>
        <dbReference type="ARBA" id="ARBA00022833"/>
    </source>
</evidence>
<dbReference type="Pfam" id="PF01653">
    <property type="entry name" value="DNA_ligase_aden"/>
    <property type="match status" value="1"/>
</dbReference>
<evidence type="ECO:0000256" key="13">
    <source>
        <dbReference type="ARBA" id="ARBA00060881"/>
    </source>
</evidence>
<dbReference type="GO" id="GO:0005829">
    <property type="term" value="C:cytosol"/>
    <property type="evidence" value="ECO:0007669"/>
    <property type="project" value="TreeGrafter"/>
</dbReference>
<dbReference type="PROSITE" id="PS50172">
    <property type="entry name" value="BRCT"/>
    <property type="match status" value="1"/>
</dbReference>
<feature type="binding site" evidence="14">
    <location>
        <begin position="83"/>
        <end position="84"/>
    </location>
    <ligand>
        <name>NAD(+)</name>
        <dbReference type="ChEBI" id="CHEBI:57540"/>
    </ligand>
</feature>
<comment type="caution">
    <text evidence="16">The sequence shown here is derived from an EMBL/GenBank/DDBJ whole genome shotgun (WGS) entry which is preliminary data.</text>
</comment>
<keyword evidence="14" id="KW-0464">Manganese</keyword>
<feature type="binding site" evidence="14">
    <location>
        <position position="427"/>
    </location>
    <ligand>
        <name>Zn(2+)</name>
        <dbReference type="ChEBI" id="CHEBI:29105"/>
    </ligand>
</feature>
<dbReference type="InterPro" id="IPR013839">
    <property type="entry name" value="DNAligase_adenylation"/>
</dbReference>
<keyword evidence="7 14" id="KW-0227">DNA damage</keyword>
<evidence type="ECO:0000256" key="6">
    <source>
        <dbReference type="ARBA" id="ARBA00022723"/>
    </source>
</evidence>
<proteinExistence type="inferred from homology"/>
<gene>
    <name evidence="14" type="primary">ligA</name>
    <name evidence="16" type="ORF">UX31_C0019G0009</name>
</gene>
<evidence type="ECO:0000256" key="11">
    <source>
        <dbReference type="ARBA" id="ARBA00023204"/>
    </source>
</evidence>
<dbReference type="HAMAP" id="MF_01588">
    <property type="entry name" value="DNA_ligase_A"/>
    <property type="match status" value="1"/>
</dbReference>
<dbReference type="Gene3D" id="3.30.470.30">
    <property type="entry name" value="DNA ligase/mRNA capping enzyme"/>
    <property type="match status" value="1"/>
</dbReference>
<feature type="binding site" evidence="14">
    <location>
        <position position="411"/>
    </location>
    <ligand>
        <name>Zn(2+)</name>
        <dbReference type="ChEBI" id="CHEBI:29105"/>
    </ligand>
</feature>
<dbReference type="GO" id="GO:0046872">
    <property type="term" value="F:metal ion binding"/>
    <property type="evidence" value="ECO:0007669"/>
    <property type="project" value="UniProtKB-KW"/>
</dbReference>
<dbReference type="Pfam" id="PF12826">
    <property type="entry name" value="HHH_2"/>
    <property type="match status" value="1"/>
</dbReference>
<comment type="similarity">
    <text evidence="13 14">Belongs to the NAD-dependent DNA ligase family. LigA subfamily.</text>
</comment>
<dbReference type="EC" id="6.5.1.2" evidence="2 14"/>
<dbReference type="Gene3D" id="1.10.287.610">
    <property type="entry name" value="Helix hairpin bin"/>
    <property type="match status" value="1"/>
</dbReference>
<dbReference type="InterPro" id="IPR001679">
    <property type="entry name" value="DNA_ligase"/>
</dbReference>
<dbReference type="GO" id="GO:0003911">
    <property type="term" value="F:DNA ligase (NAD+) activity"/>
    <property type="evidence" value="ECO:0007669"/>
    <property type="project" value="UniProtKB-UniRule"/>
</dbReference>
<dbReference type="SUPFAM" id="SSF47781">
    <property type="entry name" value="RuvA domain 2-like"/>
    <property type="match status" value="1"/>
</dbReference>
<comment type="catalytic activity">
    <reaction evidence="12 14">
        <text>NAD(+) + (deoxyribonucleotide)n-3'-hydroxyl + 5'-phospho-(deoxyribonucleotide)m = (deoxyribonucleotide)n+m + AMP + beta-nicotinamide D-nucleotide.</text>
        <dbReference type="EC" id="6.5.1.2"/>
    </reaction>
</comment>
<dbReference type="CDD" id="cd17748">
    <property type="entry name" value="BRCT_DNA_ligase_like"/>
    <property type="match status" value="1"/>
</dbReference>
<evidence type="ECO:0000256" key="2">
    <source>
        <dbReference type="ARBA" id="ARBA00012722"/>
    </source>
</evidence>
<dbReference type="Gene3D" id="2.40.50.140">
    <property type="entry name" value="Nucleic acid-binding proteins"/>
    <property type="match status" value="1"/>
</dbReference>
<evidence type="ECO:0000256" key="3">
    <source>
        <dbReference type="ARBA" id="ARBA00013308"/>
    </source>
</evidence>
<dbReference type="SUPFAM" id="SSF52113">
    <property type="entry name" value="BRCT domain"/>
    <property type="match status" value="1"/>
</dbReference>
<evidence type="ECO:0000313" key="16">
    <source>
        <dbReference type="EMBL" id="KKU21280.1"/>
    </source>
</evidence>
<evidence type="ECO:0000259" key="15">
    <source>
        <dbReference type="PROSITE" id="PS50172"/>
    </source>
</evidence>
<evidence type="ECO:0000256" key="4">
    <source>
        <dbReference type="ARBA" id="ARBA00022598"/>
    </source>
</evidence>
<dbReference type="GO" id="GO:0006281">
    <property type="term" value="P:DNA repair"/>
    <property type="evidence" value="ECO:0007669"/>
    <property type="project" value="UniProtKB-KW"/>
</dbReference>
<dbReference type="Proteomes" id="UP000034107">
    <property type="component" value="Unassembled WGS sequence"/>
</dbReference>
<dbReference type="CDD" id="cd00114">
    <property type="entry name" value="LIGANc"/>
    <property type="match status" value="1"/>
</dbReference>
<dbReference type="PANTHER" id="PTHR23389">
    <property type="entry name" value="CHROMOSOME TRANSMISSION FIDELITY FACTOR 18"/>
    <property type="match status" value="1"/>
</dbReference>
<keyword evidence="8 14" id="KW-0862">Zinc</keyword>
<dbReference type="InterPro" id="IPR012340">
    <property type="entry name" value="NA-bd_OB-fold"/>
</dbReference>
<dbReference type="PATRIC" id="fig|1618732.3.peg.701"/>
<evidence type="ECO:0000256" key="5">
    <source>
        <dbReference type="ARBA" id="ARBA00022705"/>
    </source>
</evidence>
<evidence type="ECO:0000256" key="7">
    <source>
        <dbReference type="ARBA" id="ARBA00022763"/>
    </source>
</evidence>
<dbReference type="SMART" id="SM00292">
    <property type="entry name" value="BRCT"/>
    <property type="match status" value="1"/>
</dbReference>
<dbReference type="FunFam" id="1.10.150.20:FF:000007">
    <property type="entry name" value="DNA ligase"/>
    <property type="match status" value="1"/>
</dbReference>
<dbReference type="AlphaFoldDB" id="A0A0G1RK18"/>
<comment type="cofactor">
    <cofactor evidence="14">
        <name>Mg(2+)</name>
        <dbReference type="ChEBI" id="CHEBI:18420"/>
    </cofactor>
    <cofactor evidence="14">
        <name>Mn(2+)</name>
        <dbReference type="ChEBI" id="CHEBI:29035"/>
    </cofactor>
</comment>
<evidence type="ECO:0000256" key="10">
    <source>
        <dbReference type="ARBA" id="ARBA00023027"/>
    </source>
</evidence>
<feature type="domain" description="BRCT" evidence="15">
    <location>
        <begin position="597"/>
        <end position="674"/>
    </location>
</feature>
<dbReference type="EMBL" id="LCLS01000019">
    <property type="protein sequence ID" value="KKU21280.1"/>
    <property type="molecule type" value="Genomic_DNA"/>
</dbReference>
<evidence type="ECO:0000256" key="14">
    <source>
        <dbReference type="HAMAP-Rule" id="MF_01588"/>
    </source>
</evidence>
<evidence type="ECO:0000256" key="9">
    <source>
        <dbReference type="ARBA" id="ARBA00022842"/>
    </source>
</evidence>
<accession>A0A0G1RK18</accession>
<dbReference type="InterPro" id="IPR004150">
    <property type="entry name" value="NAD_DNA_ligase_OB"/>
</dbReference>
<dbReference type="InterPro" id="IPR041663">
    <property type="entry name" value="DisA/LigA_HHH"/>
</dbReference>
<evidence type="ECO:0000313" key="17">
    <source>
        <dbReference type="Proteomes" id="UP000034107"/>
    </source>
</evidence>
<keyword evidence="4 14" id="KW-0436">Ligase</keyword>
<feature type="active site" description="N6-AMP-lysine intermediate" evidence="14">
    <location>
        <position position="117"/>
    </location>
</feature>
<feature type="binding site" evidence="14">
    <location>
        <position position="317"/>
    </location>
    <ligand>
        <name>NAD(+)</name>
        <dbReference type="ChEBI" id="CHEBI:57540"/>
    </ligand>
</feature>
<dbReference type="FunFam" id="2.40.50.140:FF:000012">
    <property type="entry name" value="DNA ligase"/>
    <property type="match status" value="1"/>
</dbReference>
<dbReference type="NCBIfam" id="TIGR00575">
    <property type="entry name" value="dnlj"/>
    <property type="match status" value="1"/>
</dbReference>
<feature type="binding site" evidence="14">
    <location>
        <position position="178"/>
    </location>
    <ligand>
        <name>NAD(+)</name>
        <dbReference type="ChEBI" id="CHEBI:57540"/>
    </ligand>
</feature>
<dbReference type="SMART" id="SM00278">
    <property type="entry name" value="HhH1"/>
    <property type="match status" value="3"/>
</dbReference>
<dbReference type="Pfam" id="PF03120">
    <property type="entry name" value="OB_DNA_ligase"/>
    <property type="match status" value="1"/>
</dbReference>
<feature type="binding site" evidence="14">
    <location>
        <position position="138"/>
    </location>
    <ligand>
        <name>NAD(+)</name>
        <dbReference type="ChEBI" id="CHEBI:57540"/>
    </ligand>
</feature>
<dbReference type="PROSITE" id="PS01056">
    <property type="entry name" value="DNA_LIGASE_N2"/>
    <property type="match status" value="1"/>
</dbReference>
<evidence type="ECO:0000256" key="12">
    <source>
        <dbReference type="ARBA" id="ARBA00034005"/>
    </source>
</evidence>
<feature type="binding site" evidence="14">
    <location>
        <position position="115"/>
    </location>
    <ligand>
        <name>NAD(+)</name>
        <dbReference type="ChEBI" id="CHEBI:57540"/>
    </ligand>
</feature>
<dbReference type="PANTHER" id="PTHR23389:SF9">
    <property type="entry name" value="DNA LIGASE"/>
    <property type="match status" value="1"/>
</dbReference>
<dbReference type="GO" id="GO:0003677">
    <property type="term" value="F:DNA binding"/>
    <property type="evidence" value="ECO:0007669"/>
    <property type="project" value="InterPro"/>
</dbReference>
<dbReference type="InterPro" id="IPR010994">
    <property type="entry name" value="RuvA_2-like"/>
</dbReference>
<organism evidence="16 17">
    <name type="scientific">Candidatus Nomurabacteria bacterium GW2011_GWA1_46_11</name>
    <dbReference type="NCBI Taxonomy" id="1618732"/>
    <lineage>
        <taxon>Bacteria</taxon>
        <taxon>Candidatus Nomuraibacteriota</taxon>
    </lineage>
</organism>
<keyword evidence="5 14" id="KW-0235">DNA replication</keyword>